<comment type="caution">
    <text evidence="2">The sequence shown here is derived from an EMBL/GenBank/DDBJ whole genome shotgun (WGS) entry which is preliminary data.</text>
</comment>
<gene>
    <name evidence="2" type="primary">cheY_26</name>
    <name evidence="2" type="ORF">SDC9_103238</name>
</gene>
<dbReference type="GO" id="GO:0000160">
    <property type="term" value="P:phosphorelay signal transduction system"/>
    <property type="evidence" value="ECO:0007669"/>
    <property type="project" value="InterPro"/>
</dbReference>
<dbReference type="Gene3D" id="3.20.20.70">
    <property type="entry name" value="Aldolase class I"/>
    <property type="match status" value="1"/>
</dbReference>
<reference evidence="2" key="1">
    <citation type="submission" date="2019-08" db="EMBL/GenBank/DDBJ databases">
        <authorList>
            <person name="Kucharzyk K."/>
            <person name="Murdoch R.W."/>
            <person name="Higgins S."/>
            <person name="Loffler F."/>
        </authorList>
    </citation>
    <scope>NUCLEOTIDE SEQUENCE</scope>
</reference>
<proteinExistence type="predicted"/>
<dbReference type="InterPro" id="IPR011006">
    <property type="entry name" value="CheY-like_superfamily"/>
</dbReference>
<dbReference type="PANTHER" id="PTHR43228">
    <property type="entry name" value="TWO-COMPONENT RESPONSE REGULATOR"/>
    <property type="match status" value="1"/>
</dbReference>
<dbReference type="InterPro" id="IPR001789">
    <property type="entry name" value="Sig_transdc_resp-reg_receiver"/>
</dbReference>
<dbReference type="PANTHER" id="PTHR43228:SF1">
    <property type="entry name" value="TWO-COMPONENT RESPONSE REGULATOR ARR22"/>
    <property type="match status" value="1"/>
</dbReference>
<dbReference type="SUPFAM" id="SSF52172">
    <property type="entry name" value="CheY-like"/>
    <property type="match status" value="1"/>
</dbReference>
<dbReference type="PROSITE" id="PS50110">
    <property type="entry name" value="RESPONSE_REGULATORY"/>
    <property type="match status" value="1"/>
</dbReference>
<protein>
    <submittedName>
        <fullName evidence="2">Chemotaxis protein CheY</fullName>
    </submittedName>
</protein>
<feature type="domain" description="Response regulatory" evidence="1">
    <location>
        <begin position="1"/>
        <end position="62"/>
    </location>
</feature>
<accession>A0A645AT38</accession>
<dbReference type="Pfam" id="PF00072">
    <property type="entry name" value="Response_reg"/>
    <property type="match status" value="1"/>
</dbReference>
<dbReference type="AlphaFoldDB" id="A0A645AT38"/>
<dbReference type="EMBL" id="VSSQ01015755">
    <property type="protein sequence ID" value="MPM56435.1"/>
    <property type="molecule type" value="Genomic_DNA"/>
</dbReference>
<dbReference type="InterPro" id="IPR052048">
    <property type="entry name" value="ST_Response_Regulator"/>
</dbReference>
<organism evidence="2">
    <name type="scientific">bioreactor metagenome</name>
    <dbReference type="NCBI Taxonomy" id="1076179"/>
    <lineage>
        <taxon>unclassified sequences</taxon>
        <taxon>metagenomes</taxon>
        <taxon>ecological metagenomes</taxon>
    </lineage>
</organism>
<evidence type="ECO:0000259" key="1">
    <source>
        <dbReference type="PROSITE" id="PS50110"/>
    </source>
</evidence>
<name>A0A645AT38_9ZZZZ</name>
<evidence type="ECO:0000313" key="2">
    <source>
        <dbReference type="EMBL" id="MPM56435.1"/>
    </source>
</evidence>
<sequence>MPEMDGLEALREIKKVNPAAAVVMISALGQEARMKEAIIYGAKGFIVKPFKEEMLISALSKL</sequence>
<dbReference type="InterPro" id="IPR013785">
    <property type="entry name" value="Aldolase_TIM"/>
</dbReference>